<keyword evidence="10" id="KW-0067">ATP-binding</keyword>
<dbReference type="SUPFAM" id="SSF103190">
    <property type="entry name" value="Sensory domain-like"/>
    <property type="match status" value="1"/>
</dbReference>
<keyword evidence="7 14" id="KW-0812">Transmembrane</keyword>
<dbReference type="InterPro" id="IPR004358">
    <property type="entry name" value="Sig_transdc_His_kin-like_C"/>
</dbReference>
<evidence type="ECO:0000256" key="9">
    <source>
        <dbReference type="ARBA" id="ARBA00022777"/>
    </source>
</evidence>
<dbReference type="SUPFAM" id="SSF55874">
    <property type="entry name" value="ATPase domain of HSP90 chaperone/DNA topoisomerase II/histidine kinase"/>
    <property type="match status" value="1"/>
</dbReference>
<keyword evidence="5" id="KW-0597">Phosphoprotein</keyword>
<dbReference type="PRINTS" id="PR00344">
    <property type="entry name" value="BCTRLSENSOR"/>
</dbReference>
<evidence type="ECO:0000256" key="12">
    <source>
        <dbReference type="ARBA" id="ARBA00023012"/>
    </source>
</evidence>
<dbReference type="Gene3D" id="1.10.287.130">
    <property type="match status" value="1"/>
</dbReference>
<evidence type="ECO:0000256" key="13">
    <source>
        <dbReference type="ARBA" id="ARBA00023136"/>
    </source>
</evidence>
<keyword evidence="12" id="KW-0902">Two-component regulatory system</keyword>
<dbReference type="Pfam" id="PF14689">
    <property type="entry name" value="SPOB_a"/>
    <property type="match status" value="1"/>
</dbReference>
<name>A0ABU4G7R8_9BACL</name>
<organism evidence="16 17">
    <name type="scientific">Sporosarcina saromensis</name>
    <dbReference type="NCBI Taxonomy" id="359365"/>
    <lineage>
        <taxon>Bacteria</taxon>
        <taxon>Bacillati</taxon>
        <taxon>Bacillota</taxon>
        <taxon>Bacilli</taxon>
        <taxon>Bacillales</taxon>
        <taxon>Caryophanaceae</taxon>
        <taxon>Sporosarcina</taxon>
    </lineage>
</organism>
<protein>
    <recommendedName>
        <fullName evidence="3">histidine kinase</fullName>
        <ecNumber evidence="3">2.7.13.3</ecNumber>
    </recommendedName>
</protein>
<evidence type="ECO:0000259" key="15">
    <source>
        <dbReference type="PROSITE" id="PS50109"/>
    </source>
</evidence>
<sequence length="534" mass="59460">MLKSKLQRKILSTVISLLSFIILLMSSMFMVLDYNNLIDRSKSVGLQTAKMLSYMDTINEGVLNGNDPVRAAELQATINYYEGQIDATFIVIHSKDGVIMASPQTEKIGKTEPYKDGFKAVVFGANYSMVSNEIIGPSVVSKAPIYDDHKQIIGVVTVGYLFSDLRDIVYQRVINLFYFSLFVLALGVVLSLFLARSIRKDTFGLEPQDIANFYMERKAILASIDEGIIAIDRTGKVTIINTAARRILNVTEDSKGQQINKILPELLNPLSDCHLAQPHMYEMNRNNRKVIVQTMPLKLEGVEKGAVITLRDKTEIMEVVNTLYEVQKYSDDLRAQTHEFTNKLYLLSGLLQLGKYEEAVQAIQSEMDMNDQTSQFILENILDTNVQAILFGKIGKASEMKVDFQIDTNSSLEQLPDFISTGSIAIVLGNLIDNALEEVSEQADGCVTFFTLDIGDDIIIEVSDNGKGISSDVFEHIFSQGYSTKKQANRGFGLANVKRVIDELGGHIQVSLGEGAVFTIYIPKQRNKGAHQDD</sequence>
<proteinExistence type="predicted"/>
<evidence type="ECO:0000256" key="8">
    <source>
        <dbReference type="ARBA" id="ARBA00022741"/>
    </source>
</evidence>
<dbReference type="SMART" id="SM00387">
    <property type="entry name" value="HATPase_c"/>
    <property type="match status" value="1"/>
</dbReference>
<comment type="catalytic activity">
    <reaction evidence="1">
        <text>ATP + protein L-histidine = ADP + protein N-phospho-L-histidine.</text>
        <dbReference type="EC" id="2.7.13.3"/>
    </reaction>
</comment>
<evidence type="ECO:0000256" key="10">
    <source>
        <dbReference type="ARBA" id="ARBA00022840"/>
    </source>
</evidence>
<dbReference type="InterPro" id="IPR005467">
    <property type="entry name" value="His_kinase_dom"/>
</dbReference>
<dbReference type="SUPFAM" id="SSF55890">
    <property type="entry name" value="Sporulation response regulatory protein Spo0B"/>
    <property type="match status" value="1"/>
</dbReference>
<keyword evidence="8" id="KW-0547">Nucleotide-binding</keyword>
<dbReference type="InterPro" id="IPR000014">
    <property type="entry name" value="PAS"/>
</dbReference>
<keyword evidence="13 14" id="KW-0472">Membrane</keyword>
<feature type="transmembrane region" description="Helical" evidence="14">
    <location>
        <begin position="176"/>
        <end position="195"/>
    </location>
</feature>
<accession>A0ABU4G7R8</accession>
<evidence type="ECO:0000313" key="17">
    <source>
        <dbReference type="Proteomes" id="UP001282284"/>
    </source>
</evidence>
<keyword evidence="17" id="KW-1185">Reference proteome</keyword>
<dbReference type="PROSITE" id="PS50109">
    <property type="entry name" value="HIS_KIN"/>
    <property type="match status" value="1"/>
</dbReference>
<dbReference type="InterPro" id="IPR013767">
    <property type="entry name" value="PAS_fold"/>
</dbReference>
<dbReference type="Pfam" id="PF17203">
    <property type="entry name" value="sCache_3_2"/>
    <property type="match status" value="1"/>
</dbReference>
<dbReference type="Proteomes" id="UP001282284">
    <property type="component" value="Unassembled WGS sequence"/>
</dbReference>
<evidence type="ECO:0000256" key="11">
    <source>
        <dbReference type="ARBA" id="ARBA00022989"/>
    </source>
</evidence>
<comment type="caution">
    <text evidence="16">The sequence shown here is derived from an EMBL/GenBank/DDBJ whole genome shotgun (WGS) entry which is preliminary data.</text>
</comment>
<keyword evidence="11 14" id="KW-1133">Transmembrane helix</keyword>
<dbReference type="Pfam" id="PF02518">
    <property type="entry name" value="HATPase_c"/>
    <property type="match status" value="1"/>
</dbReference>
<feature type="domain" description="Histidine kinase" evidence="15">
    <location>
        <begin position="346"/>
        <end position="526"/>
    </location>
</feature>
<dbReference type="InterPro" id="IPR016120">
    <property type="entry name" value="Sig_transdc_His_kin_SpoOB"/>
</dbReference>
<dbReference type="GO" id="GO:0004673">
    <property type="term" value="F:protein histidine kinase activity"/>
    <property type="evidence" value="ECO:0007669"/>
    <property type="project" value="UniProtKB-EC"/>
</dbReference>
<reference evidence="16 17" key="1">
    <citation type="submission" date="2023-06" db="EMBL/GenBank/DDBJ databases">
        <title>Sporosarcina sp. nov., isolated from Korean traditional fermented seafood 'Jeotgal'.</title>
        <authorList>
            <person name="Yang A.I."/>
            <person name="Shin N.-R."/>
        </authorList>
    </citation>
    <scope>NUCLEOTIDE SEQUENCE [LARGE SCALE GENOMIC DNA]</scope>
    <source>
        <strain evidence="16 17">KCTC13119</strain>
    </source>
</reference>
<dbReference type="Gene3D" id="3.30.450.20">
    <property type="entry name" value="PAS domain"/>
    <property type="match status" value="2"/>
</dbReference>
<dbReference type="Pfam" id="PF00989">
    <property type="entry name" value="PAS"/>
    <property type="match status" value="1"/>
</dbReference>
<comment type="subcellular location">
    <subcellularLocation>
        <location evidence="2">Cell membrane</location>
        <topology evidence="2">Multi-pass membrane protein</topology>
    </subcellularLocation>
</comment>
<evidence type="ECO:0000256" key="6">
    <source>
        <dbReference type="ARBA" id="ARBA00022679"/>
    </source>
</evidence>
<evidence type="ECO:0000256" key="3">
    <source>
        <dbReference type="ARBA" id="ARBA00012438"/>
    </source>
</evidence>
<dbReference type="InterPro" id="IPR036890">
    <property type="entry name" value="HATPase_C_sf"/>
</dbReference>
<dbReference type="InterPro" id="IPR033463">
    <property type="entry name" value="sCache_3"/>
</dbReference>
<keyword evidence="9 16" id="KW-0418">Kinase</keyword>
<evidence type="ECO:0000256" key="14">
    <source>
        <dbReference type="SAM" id="Phobius"/>
    </source>
</evidence>
<dbReference type="SMART" id="SM00091">
    <property type="entry name" value="PAS"/>
    <property type="match status" value="1"/>
</dbReference>
<evidence type="ECO:0000313" key="16">
    <source>
        <dbReference type="EMBL" id="MDW0113025.1"/>
    </source>
</evidence>
<dbReference type="InterPro" id="IPR039506">
    <property type="entry name" value="SPOB_a"/>
</dbReference>
<evidence type="ECO:0000256" key="5">
    <source>
        <dbReference type="ARBA" id="ARBA00022553"/>
    </source>
</evidence>
<dbReference type="Gene3D" id="3.30.565.10">
    <property type="entry name" value="Histidine kinase-like ATPase, C-terminal domain"/>
    <property type="match status" value="1"/>
</dbReference>
<dbReference type="SUPFAM" id="SSF55785">
    <property type="entry name" value="PYP-like sensor domain (PAS domain)"/>
    <property type="match status" value="1"/>
</dbReference>
<dbReference type="PANTHER" id="PTHR43547:SF3">
    <property type="entry name" value="SENSOR PROTEIN CITS"/>
    <property type="match status" value="1"/>
</dbReference>
<dbReference type="EMBL" id="JAUBDI010000005">
    <property type="protein sequence ID" value="MDW0113025.1"/>
    <property type="molecule type" value="Genomic_DNA"/>
</dbReference>
<evidence type="ECO:0000256" key="4">
    <source>
        <dbReference type="ARBA" id="ARBA00022475"/>
    </source>
</evidence>
<feature type="transmembrane region" description="Helical" evidence="14">
    <location>
        <begin position="12"/>
        <end position="32"/>
    </location>
</feature>
<dbReference type="InterPro" id="IPR029151">
    <property type="entry name" value="Sensor-like_sf"/>
</dbReference>
<evidence type="ECO:0000256" key="2">
    <source>
        <dbReference type="ARBA" id="ARBA00004651"/>
    </source>
</evidence>
<gene>
    <name evidence="16" type="ORF">QT711_07490</name>
</gene>
<keyword evidence="4" id="KW-1003">Cell membrane</keyword>
<evidence type="ECO:0000256" key="7">
    <source>
        <dbReference type="ARBA" id="ARBA00022692"/>
    </source>
</evidence>
<dbReference type="PANTHER" id="PTHR43547">
    <property type="entry name" value="TWO-COMPONENT HISTIDINE KINASE"/>
    <property type="match status" value="1"/>
</dbReference>
<dbReference type="InterPro" id="IPR035965">
    <property type="entry name" value="PAS-like_dom_sf"/>
</dbReference>
<dbReference type="InterPro" id="IPR003594">
    <property type="entry name" value="HATPase_dom"/>
</dbReference>
<evidence type="ECO:0000256" key="1">
    <source>
        <dbReference type="ARBA" id="ARBA00000085"/>
    </source>
</evidence>
<keyword evidence="6 16" id="KW-0808">Transferase</keyword>
<dbReference type="EC" id="2.7.13.3" evidence="3"/>